<accession>A0AAE2C103</accession>
<feature type="compositionally biased region" description="Basic residues" evidence="6">
    <location>
        <begin position="66"/>
        <end position="82"/>
    </location>
</feature>
<organism evidence="7 8">
    <name type="scientific">Sesamum angolense</name>
    <dbReference type="NCBI Taxonomy" id="2727404"/>
    <lineage>
        <taxon>Eukaryota</taxon>
        <taxon>Viridiplantae</taxon>
        <taxon>Streptophyta</taxon>
        <taxon>Embryophyta</taxon>
        <taxon>Tracheophyta</taxon>
        <taxon>Spermatophyta</taxon>
        <taxon>Magnoliopsida</taxon>
        <taxon>eudicotyledons</taxon>
        <taxon>Gunneridae</taxon>
        <taxon>Pentapetalae</taxon>
        <taxon>asterids</taxon>
        <taxon>lamiids</taxon>
        <taxon>Lamiales</taxon>
        <taxon>Pedaliaceae</taxon>
        <taxon>Sesamum</taxon>
    </lineage>
</organism>
<evidence type="ECO:0000256" key="2">
    <source>
        <dbReference type="ARBA" id="ARBA00022692"/>
    </source>
</evidence>
<dbReference type="EMBL" id="JACGWL010000003">
    <property type="protein sequence ID" value="KAK4405079.1"/>
    <property type="molecule type" value="Genomic_DNA"/>
</dbReference>
<dbReference type="AlphaFoldDB" id="A0AAE2C103"/>
<evidence type="ECO:0000313" key="8">
    <source>
        <dbReference type="Proteomes" id="UP001289374"/>
    </source>
</evidence>
<keyword evidence="4" id="KW-0472">Membrane</keyword>
<keyword evidence="8" id="KW-1185">Reference proteome</keyword>
<dbReference type="Pfam" id="PF05633">
    <property type="entry name" value="ROH1-like"/>
    <property type="match status" value="1"/>
</dbReference>
<dbReference type="InterPro" id="IPR008511">
    <property type="entry name" value="ROH1-like"/>
</dbReference>
<evidence type="ECO:0000256" key="1">
    <source>
        <dbReference type="ARBA" id="ARBA00004167"/>
    </source>
</evidence>
<comment type="similarity">
    <text evidence="5">Belongs to the ROH1 family.</text>
</comment>
<reference evidence="7" key="1">
    <citation type="submission" date="2020-06" db="EMBL/GenBank/DDBJ databases">
        <authorList>
            <person name="Li T."/>
            <person name="Hu X."/>
            <person name="Zhang T."/>
            <person name="Song X."/>
            <person name="Zhang H."/>
            <person name="Dai N."/>
            <person name="Sheng W."/>
            <person name="Hou X."/>
            <person name="Wei L."/>
        </authorList>
    </citation>
    <scope>NUCLEOTIDE SEQUENCE</scope>
    <source>
        <strain evidence="7">K16</strain>
        <tissue evidence="7">Leaf</tissue>
    </source>
</reference>
<dbReference type="PANTHER" id="PTHR31509">
    <property type="entry name" value="BPS1-LIKE PROTEIN"/>
    <property type="match status" value="1"/>
</dbReference>
<dbReference type="Proteomes" id="UP001289374">
    <property type="component" value="Unassembled WGS sequence"/>
</dbReference>
<evidence type="ECO:0000256" key="4">
    <source>
        <dbReference type="ARBA" id="ARBA00023136"/>
    </source>
</evidence>
<evidence type="ECO:0000256" key="5">
    <source>
        <dbReference type="ARBA" id="ARBA00035114"/>
    </source>
</evidence>
<keyword evidence="3" id="KW-1133">Transmembrane helix</keyword>
<evidence type="ECO:0000256" key="6">
    <source>
        <dbReference type="SAM" id="MobiDB-lite"/>
    </source>
</evidence>
<sequence>MDIFNATRDGLETIRLWQKHLEIIACALDSNSKMIGEGQLRRARKALMDLALLMLDDKDTGSVFSHRNRSFGRKGKDHHRGPSGHSRSLSWSVSHTWSASKQLQSFANNLLSPRANEVTATNGLAMLVFSMSFIVIRIMDESKKRDRRNSSGLLKEIYEIEKCVHQMTDLVDAAQFPLSDELKEELRENVEELSLVCQAFKTGLDPLERKLRDTFRKVMSCRTEGLDLLGKATEP</sequence>
<comment type="caution">
    <text evidence="7">The sequence shown here is derived from an EMBL/GenBank/DDBJ whole genome shotgun (WGS) entry which is preliminary data.</text>
</comment>
<evidence type="ECO:0000256" key="3">
    <source>
        <dbReference type="ARBA" id="ARBA00022989"/>
    </source>
</evidence>
<feature type="region of interest" description="Disordered" evidence="6">
    <location>
        <begin position="66"/>
        <end position="88"/>
    </location>
</feature>
<proteinExistence type="inferred from homology"/>
<evidence type="ECO:0000313" key="7">
    <source>
        <dbReference type="EMBL" id="KAK4405079.1"/>
    </source>
</evidence>
<keyword evidence="2" id="KW-0812">Transmembrane</keyword>
<gene>
    <name evidence="7" type="ORF">Sango_0514400</name>
</gene>
<name>A0AAE2C103_9LAMI</name>
<reference evidence="7" key="2">
    <citation type="journal article" date="2024" name="Plant">
        <title>Genomic evolution and insights into agronomic trait innovations of Sesamum species.</title>
        <authorList>
            <person name="Miao H."/>
            <person name="Wang L."/>
            <person name="Qu L."/>
            <person name="Liu H."/>
            <person name="Sun Y."/>
            <person name="Le M."/>
            <person name="Wang Q."/>
            <person name="Wei S."/>
            <person name="Zheng Y."/>
            <person name="Lin W."/>
            <person name="Duan Y."/>
            <person name="Cao H."/>
            <person name="Xiong S."/>
            <person name="Wang X."/>
            <person name="Wei L."/>
            <person name="Li C."/>
            <person name="Ma Q."/>
            <person name="Ju M."/>
            <person name="Zhao R."/>
            <person name="Li G."/>
            <person name="Mu C."/>
            <person name="Tian Q."/>
            <person name="Mei H."/>
            <person name="Zhang T."/>
            <person name="Gao T."/>
            <person name="Zhang H."/>
        </authorList>
    </citation>
    <scope>NUCLEOTIDE SEQUENCE</scope>
    <source>
        <strain evidence="7">K16</strain>
    </source>
</reference>
<dbReference type="GO" id="GO:0016020">
    <property type="term" value="C:membrane"/>
    <property type="evidence" value="ECO:0007669"/>
    <property type="project" value="UniProtKB-SubCell"/>
</dbReference>
<protein>
    <submittedName>
        <fullName evidence="7">Uncharacterized protein</fullName>
    </submittedName>
</protein>
<comment type="subcellular location">
    <subcellularLocation>
        <location evidence="1">Membrane</location>
        <topology evidence="1">Single-pass membrane protein</topology>
    </subcellularLocation>
</comment>